<evidence type="ECO:0000313" key="3">
    <source>
        <dbReference type="Proteomes" id="UP000319160"/>
    </source>
</evidence>
<dbReference type="AlphaFoldDB" id="A0A553I1L5"/>
<evidence type="ECO:0000313" key="2">
    <source>
        <dbReference type="EMBL" id="TRX94081.1"/>
    </source>
</evidence>
<name>A0A553I1L5_9PEZI</name>
<feature type="region of interest" description="Disordered" evidence="1">
    <location>
        <begin position="90"/>
        <end position="110"/>
    </location>
</feature>
<dbReference type="EMBL" id="VFLP01000025">
    <property type="protein sequence ID" value="TRX94081.1"/>
    <property type="molecule type" value="Genomic_DNA"/>
</dbReference>
<sequence>MQTKKYQSCVGWLAVSALELESEAGDVLSRLGDCAAMVVLFSVPSRSSLRCDGVAPVSAAGSPSRVASEWASGQVTAYLGWCTAPTAPAAPAAPTVRKGTTSIPGRQSTHALPSEQFVCTSRVQRGQEQQEQEQLQDRISTGSAPAFWATDLDLVGPDRQSVSAIMTMASTALQVRTSLSVLVYNSEYLPDLPYLLALHRQKRLSTLFLPPAPAAAEARGLTLAGLVTTMHKGLDRSLDVAADREGDGPKSFWFLNTTGPSRALQYYNTVTAHTTPWLLDVSEFGVARINSSGHERVLFHVIGSSPAKTGSWLESLCLKAWELQGKPRAVLWNQE</sequence>
<dbReference type="Proteomes" id="UP000319160">
    <property type="component" value="Unassembled WGS sequence"/>
</dbReference>
<feature type="compositionally biased region" description="Polar residues" evidence="1">
    <location>
        <begin position="98"/>
        <end position="110"/>
    </location>
</feature>
<gene>
    <name evidence="2" type="ORF">FHL15_005159</name>
</gene>
<keyword evidence="3" id="KW-1185">Reference proteome</keyword>
<accession>A0A553I1L5</accession>
<organism evidence="2 3">
    <name type="scientific">Xylaria flabelliformis</name>
    <dbReference type="NCBI Taxonomy" id="2512241"/>
    <lineage>
        <taxon>Eukaryota</taxon>
        <taxon>Fungi</taxon>
        <taxon>Dikarya</taxon>
        <taxon>Ascomycota</taxon>
        <taxon>Pezizomycotina</taxon>
        <taxon>Sordariomycetes</taxon>
        <taxon>Xylariomycetidae</taxon>
        <taxon>Xylariales</taxon>
        <taxon>Xylariaceae</taxon>
        <taxon>Xylaria</taxon>
    </lineage>
</organism>
<evidence type="ECO:0000256" key="1">
    <source>
        <dbReference type="SAM" id="MobiDB-lite"/>
    </source>
</evidence>
<protein>
    <submittedName>
        <fullName evidence="2">Uncharacterized protein</fullName>
    </submittedName>
</protein>
<comment type="caution">
    <text evidence="2">The sequence shown here is derived from an EMBL/GenBank/DDBJ whole genome shotgun (WGS) entry which is preliminary data.</text>
</comment>
<reference evidence="3" key="1">
    <citation type="submission" date="2019-06" db="EMBL/GenBank/DDBJ databases">
        <title>Draft genome sequence of the griseofulvin-producing fungus Xylaria cubensis strain G536.</title>
        <authorList>
            <person name="Mead M.E."/>
            <person name="Raja H.A."/>
            <person name="Steenwyk J.L."/>
            <person name="Knowles S.L."/>
            <person name="Oberlies N.H."/>
            <person name="Rokas A."/>
        </authorList>
    </citation>
    <scope>NUCLEOTIDE SEQUENCE [LARGE SCALE GENOMIC DNA]</scope>
    <source>
        <strain evidence="3">G536</strain>
    </source>
</reference>
<proteinExistence type="predicted"/>